<dbReference type="EMBL" id="KZ679150">
    <property type="protein sequence ID" value="PTB71336.1"/>
    <property type="molecule type" value="Genomic_DNA"/>
</dbReference>
<sequence>MFTPYLVRLGAYDQPHQNQAYEIVPWKYRKISPFNRLYNVNHSCLLLRRNSRARLTQKCGIPLAAAQSQGSPLDSSQCRHLTPSRGPRFSLTQRYLQPPGKAGSSWGFFLGAELGKRIASYQVSDYDNHPCSYACMYSGWADDKETPILIRYPLHATSGKAMARLLLCIYSTQASWSRNSASGQESQWQLLLSVTKQLIPAMM</sequence>
<keyword evidence="2" id="KW-1185">Reference proteome</keyword>
<reference evidence="1 2" key="1">
    <citation type="submission" date="2016-07" db="EMBL/GenBank/DDBJ databases">
        <title>Multiple horizontal gene transfer events from other fungi enriched the ability of initially mycotrophic Trichoderma (Ascomycota) to feed on dead plant biomass.</title>
        <authorList>
            <consortium name="DOE Joint Genome Institute"/>
            <person name="Aerts A."/>
            <person name="Atanasova L."/>
            <person name="Chenthamara K."/>
            <person name="Zhang J."/>
            <person name="Grujic M."/>
            <person name="Henrissat B."/>
            <person name="Kuo A."/>
            <person name="Salamov A."/>
            <person name="Lipzen A."/>
            <person name="Labutti K."/>
            <person name="Barry K."/>
            <person name="Miao Y."/>
            <person name="Rahimi M.J."/>
            <person name="Shen Q."/>
            <person name="Grigoriev I.V."/>
            <person name="Kubicek C.P."/>
            <person name="Druzhinina I.S."/>
        </authorList>
    </citation>
    <scope>NUCLEOTIDE SEQUENCE [LARGE SCALE GENOMIC DNA]</scope>
    <source>
        <strain evidence="1 2">ATCC 18648</strain>
    </source>
</reference>
<organism evidence="1 2">
    <name type="scientific">Trichoderma longibrachiatum ATCC 18648</name>
    <dbReference type="NCBI Taxonomy" id="983965"/>
    <lineage>
        <taxon>Eukaryota</taxon>
        <taxon>Fungi</taxon>
        <taxon>Dikarya</taxon>
        <taxon>Ascomycota</taxon>
        <taxon>Pezizomycotina</taxon>
        <taxon>Sordariomycetes</taxon>
        <taxon>Hypocreomycetidae</taxon>
        <taxon>Hypocreales</taxon>
        <taxon>Hypocreaceae</taxon>
        <taxon>Trichoderma</taxon>
    </lineage>
</organism>
<evidence type="ECO:0000313" key="1">
    <source>
        <dbReference type="EMBL" id="PTB71336.1"/>
    </source>
</evidence>
<protein>
    <submittedName>
        <fullName evidence="1">Uncharacterized protein</fullName>
    </submittedName>
</protein>
<dbReference type="AlphaFoldDB" id="A0A2T4BPX5"/>
<gene>
    <name evidence="1" type="ORF">M440DRAFT_1406707</name>
</gene>
<proteinExistence type="predicted"/>
<dbReference type="Proteomes" id="UP000240760">
    <property type="component" value="Unassembled WGS sequence"/>
</dbReference>
<accession>A0A2T4BPX5</accession>
<evidence type="ECO:0000313" key="2">
    <source>
        <dbReference type="Proteomes" id="UP000240760"/>
    </source>
</evidence>
<name>A0A2T4BPX5_TRILO</name>